<dbReference type="OrthoDB" id="8190343at2759"/>
<evidence type="ECO:0000313" key="2">
    <source>
        <dbReference type="EMBL" id="CAH1997457.1"/>
    </source>
</evidence>
<sequence>MWEQLEDKGLLKGMDEKQLKNKIKNLKDVFRQELAKIERSKKTLPSIQNISEEISNSQIEQRDDEKLNKIAENVSEGKPYDEFGKYVAAELRQLPQREAILLQQEIQNSITRVKLMCLGNDNQLNNYYREPLQVQTFSPLSSPSDPSPASSATYEANTQHCKSMSFAEIHSNLAKDSVGLGGRSKETINRKWDKLAICLNTHGSGPTKNGQCWRKYWIDLKHRIQSRAAQYRQGATGTGGGC</sequence>
<evidence type="ECO:0008006" key="4">
    <source>
        <dbReference type="Google" id="ProtNLM"/>
    </source>
</evidence>
<gene>
    <name evidence="2" type="ORF">ACAOBT_LOCUS23757</name>
</gene>
<dbReference type="Proteomes" id="UP001152888">
    <property type="component" value="Unassembled WGS sequence"/>
</dbReference>
<evidence type="ECO:0000256" key="1">
    <source>
        <dbReference type="SAM" id="MobiDB-lite"/>
    </source>
</evidence>
<reference evidence="2" key="1">
    <citation type="submission" date="2022-03" db="EMBL/GenBank/DDBJ databases">
        <authorList>
            <person name="Sayadi A."/>
        </authorList>
    </citation>
    <scope>NUCLEOTIDE SEQUENCE</scope>
</reference>
<name>A0A9P0LQE6_ACAOB</name>
<protein>
    <recommendedName>
        <fullName evidence="4">Regulatory protein zeste</fullName>
    </recommendedName>
</protein>
<dbReference type="EMBL" id="CAKOFQ010007288">
    <property type="protein sequence ID" value="CAH1997457.1"/>
    <property type="molecule type" value="Genomic_DNA"/>
</dbReference>
<proteinExistence type="predicted"/>
<organism evidence="2 3">
    <name type="scientific">Acanthoscelides obtectus</name>
    <name type="common">Bean weevil</name>
    <name type="synonym">Bruchus obtectus</name>
    <dbReference type="NCBI Taxonomy" id="200917"/>
    <lineage>
        <taxon>Eukaryota</taxon>
        <taxon>Metazoa</taxon>
        <taxon>Ecdysozoa</taxon>
        <taxon>Arthropoda</taxon>
        <taxon>Hexapoda</taxon>
        <taxon>Insecta</taxon>
        <taxon>Pterygota</taxon>
        <taxon>Neoptera</taxon>
        <taxon>Endopterygota</taxon>
        <taxon>Coleoptera</taxon>
        <taxon>Polyphaga</taxon>
        <taxon>Cucujiformia</taxon>
        <taxon>Chrysomeloidea</taxon>
        <taxon>Chrysomelidae</taxon>
        <taxon>Bruchinae</taxon>
        <taxon>Bruchini</taxon>
        <taxon>Acanthoscelides</taxon>
    </lineage>
</organism>
<evidence type="ECO:0000313" key="3">
    <source>
        <dbReference type="Proteomes" id="UP001152888"/>
    </source>
</evidence>
<feature type="region of interest" description="Disordered" evidence="1">
    <location>
        <begin position="136"/>
        <end position="155"/>
    </location>
</feature>
<feature type="compositionally biased region" description="Low complexity" evidence="1">
    <location>
        <begin position="138"/>
        <end position="151"/>
    </location>
</feature>
<keyword evidence="3" id="KW-1185">Reference proteome</keyword>
<comment type="caution">
    <text evidence="2">The sequence shown here is derived from an EMBL/GenBank/DDBJ whole genome shotgun (WGS) entry which is preliminary data.</text>
</comment>
<dbReference type="AlphaFoldDB" id="A0A9P0LQE6"/>
<accession>A0A9P0LQE6</accession>